<dbReference type="Pfam" id="PF13472">
    <property type="entry name" value="Lipase_GDSL_2"/>
    <property type="match status" value="1"/>
</dbReference>
<gene>
    <name evidence="2" type="ORF">GCM10011361_24630</name>
</gene>
<dbReference type="InterPro" id="IPR036514">
    <property type="entry name" value="SGNH_hydro_sf"/>
</dbReference>
<dbReference type="PANTHER" id="PTHR30383">
    <property type="entry name" value="THIOESTERASE 1/PROTEASE 1/LYSOPHOSPHOLIPASE L1"/>
    <property type="match status" value="1"/>
</dbReference>
<dbReference type="Gene3D" id="3.40.50.1110">
    <property type="entry name" value="SGNH hydrolase"/>
    <property type="match status" value="1"/>
</dbReference>
<evidence type="ECO:0000259" key="1">
    <source>
        <dbReference type="Pfam" id="PF13472"/>
    </source>
</evidence>
<dbReference type="PANTHER" id="PTHR30383:SF5">
    <property type="entry name" value="SGNH HYDROLASE-TYPE ESTERASE DOMAIN-CONTAINING PROTEIN"/>
    <property type="match status" value="1"/>
</dbReference>
<evidence type="ECO:0000313" key="2">
    <source>
        <dbReference type="EMBL" id="GGD57146.1"/>
    </source>
</evidence>
<evidence type="ECO:0000313" key="3">
    <source>
        <dbReference type="Proteomes" id="UP000625780"/>
    </source>
</evidence>
<reference evidence="3" key="1">
    <citation type="journal article" date="2019" name="Int. J. Syst. Evol. Microbiol.">
        <title>The Global Catalogue of Microorganisms (GCM) 10K type strain sequencing project: providing services to taxonomists for standard genome sequencing and annotation.</title>
        <authorList>
            <consortium name="The Broad Institute Genomics Platform"/>
            <consortium name="The Broad Institute Genome Sequencing Center for Infectious Disease"/>
            <person name="Wu L."/>
            <person name="Ma J."/>
        </authorList>
    </citation>
    <scope>NUCLEOTIDE SEQUENCE [LARGE SCALE GENOMIC DNA]</scope>
    <source>
        <strain evidence="3">CGMCC 1.12606</strain>
    </source>
</reference>
<proteinExistence type="predicted"/>
<feature type="domain" description="SGNH hydrolase-type esterase" evidence="1">
    <location>
        <begin position="68"/>
        <end position="214"/>
    </location>
</feature>
<comment type="caution">
    <text evidence="2">The sequence shown here is derived from an EMBL/GenBank/DDBJ whole genome shotgun (WGS) entry which is preliminary data.</text>
</comment>
<dbReference type="RefSeq" id="WP_188371072.1">
    <property type="nucleotide sequence ID" value="NZ_BMFH01000002.1"/>
</dbReference>
<name>A0ABQ1R687_9FLAO</name>
<accession>A0ABQ1R687</accession>
<keyword evidence="3" id="KW-1185">Reference proteome</keyword>
<dbReference type="Proteomes" id="UP000625780">
    <property type="component" value="Unassembled WGS sequence"/>
</dbReference>
<organism evidence="2 3">
    <name type="scientific">Muriicola marianensis</name>
    <dbReference type="NCBI Taxonomy" id="1324801"/>
    <lineage>
        <taxon>Bacteria</taxon>
        <taxon>Pseudomonadati</taxon>
        <taxon>Bacteroidota</taxon>
        <taxon>Flavobacteriia</taxon>
        <taxon>Flavobacteriales</taxon>
        <taxon>Flavobacteriaceae</taxon>
        <taxon>Muriicola</taxon>
    </lineage>
</organism>
<sequence length="224" mass="26332">MSTPVSKHIRLIAFVIISCIGLESGISQKKEDFTEEVALISQKYEDLKESEQRSVVFTGSSSIRLWPGLEESFPDHQIINTGFGGSESKDLLKFIKPLILDFRPEKVFIYEGDNDLEYRKSPSRVLKNTKKILKKVWEKFPDTEFVLIAAKPSPERWRLKRRFQRLNRKLEEYALKSERVEFANIWDIMLMDEQLNESLFEEDGLHMNEKGYALWYEVLSKYIN</sequence>
<dbReference type="InterPro" id="IPR013830">
    <property type="entry name" value="SGNH_hydro"/>
</dbReference>
<protein>
    <recommendedName>
        <fullName evidence="1">SGNH hydrolase-type esterase domain-containing protein</fullName>
    </recommendedName>
</protein>
<dbReference type="SUPFAM" id="SSF52266">
    <property type="entry name" value="SGNH hydrolase"/>
    <property type="match status" value="1"/>
</dbReference>
<dbReference type="InterPro" id="IPR051532">
    <property type="entry name" value="Ester_Hydrolysis_Enzymes"/>
</dbReference>
<dbReference type="EMBL" id="BMFH01000002">
    <property type="protein sequence ID" value="GGD57146.1"/>
    <property type="molecule type" value="Genomic_DNA"/>
</dbReference>